<evidence type="ECO:0000256" key="1">
    <source>
        <dbReference type="SAM" id="SignalP"/>
    </source>
</evidence>
<comment type="caution">
    <text evidence="2">The sequence shown here is derived from an EMBL/GenBank/DDBJ whole genome shotgun (WGS) entry which is preliminary data.</text>
</comment>
<dbReference type="EMBL" id="JACYTR010000041">
    <property type="protein sequence ID" value="MBD8527122.1"/>
    <property type="molecule type" value="Genomic_DNA"/>
</dbReference>
<accession>A0AAW3ZRE3</accession>
<keyword evidence="1" id="KW-0732">Signal</keyword>
<evidence type="ECO:0000313" key="2">
    <source>
        <dbReference type="EMBL" id="MBD8527122.1"/>
    </source>
</evidence>
<dbReference type="AlphaFoldDB" id="A0AAW3ZRE3"/>
<feature type="chain" id="PRO_5044025653" description="Cadherin domain-containing protein" evidence="1">
    <location>
        <begin position="29"/>
        <end position="650"/>
    </location>
</feature>
<dbReference type="RefSeq" id="WP_192030544.1">
    <property type="nucleotide sequence ID" value="NZ_JACYTR010000041.1"/>
</dbReference>
<gene>
    <name evidence="2" type="ORF">IFO71_15375</name>
</gene>
<evidence type="ECO:0000313" key="3">
    <source>
        <dbReference type="Proteomes" id="UP000613768"/>
    </source>
</evidence>
<proteinExistence type="predicted"/>
<organism evidence="2 3">
    <name type="scientific">Pseudomarimonas arenosa</name>
    <dbReference type="NCBI Taxonomy" id="2774145"/>
    <lineage>
        <taxon>Bacteria</taxon>
        <taxon>Pseudomonadati</taxon>
        <taxon>Pseudomonadota</taxon>
        <taxon>Gammaproteobacteria</taxon>
        <taxon>Lysobacterales</taxon>
        <taxon>Lysobacteraceae</taxon>
        <taxon>Pseudomarimonas</taxon>
    </lineage>
</organism>
<evidence type="ECO:0008006" key="4">
    <source>
        <dbReference type="Google" id="ProtNLM"/>
    </source>
</evidence>
<keyword evidence="3" id="KW-1185">Reference proteome</keyword>
<dbReference type="Proteomes" id="UP000613768">
    <property type="component" value="Unassembled WGS sequence"/>
</dbReference>
<sequence>MSQRISPRRRMVEAIAVALAAAPLAVSAANPSAKPVVSESAPMICSGKESTGSLALQYTPFGWALAEVGDDPKSACNMKLTTANLHVLFPGDGDNTVLLESAPVFSLAAKQFSLEFVEPVLCESYYPVESPNLLSLQLTGPDGAVQTVRGVSALNYSLPVAGQASTGRLSPVMANGSFGPWVQCYGVPYTSLVVGVPDVPASDATATDLVFAAGFEDQVAPAMRSDLKVEILDGPVDTPTAFLTRNLTKTVNIPFQYSIRVRNIGMAAANNVRLKEFVPTTGPLTPLVQAQAFTCVDRASGETMADPGTTCAGGTGVLNASGFSVPAGGSRTYTLTRNVPSGTTGQKSVLAAGLFFDPQDAVGQGDVATNDNSAAAVINLIENQAPTIACVSNPGGSPIGATINLTEDDPTAPRNFLCTLVDPETDPLHPTTPFTATSSNQNLISNASLLGSPTGNQWPLSIGPQAETSGSAIITLTSQDDRGATRAVNVTVNVSNVNDPPEASLLHNDLRLSSAGDLPRDSGNQFVPATRTGCLSLPDGQGECQIEIVDFFAVSPGPNETSQTLTPNAVSCVNEGGSPIPEAVFTAMPTALVGVPPVTGAFNLRFTYAKNLPANTQIRCTFTFRDNGSPVENSATGAAAELLFTRWASS</sequence>
<name>A0AAW3ZRE3_9GAMM</name>
<reference evidence="2 3" key="1">
    <citation type="submission" date="2020-09" db="EMBL/GenBank/DDBJ databases">
        <title>Pseudoxanthomonas sp. CAU 1598 isolated from sand of Yaerae Beach.</title>
        <authorList>
            <person name="Kim W."/>
        </authorList>
    </citation>
    <scope>NUCLEOTIDE SEQUENCE [LARGE SCALE GENOMIC DNA]</scope>
    <source>
        <strain evidence="2 3">CAU 1598</strain>
    </source>
</reference>
<feature type="signal peptide" evidence="1">
    <location>
        <begin position="1"/>
        <end position="28"/>
    </location>
</feature>
<protein>
    <recommendedName>
        <fullName evidence="4">Cadherin domain-containing protein</fullName>
    </recommendedName>
</protein>